<gene>
    <name evidence="2" type="ORF">DAEQUDRAFT_766124</name>
</gene>
<evidence type="ECO:0000256" key="1">
    <source>
        <dbReference type="SAM" id="MobiDB-lite"/>
    </source>
</evidence>
<name>A0A165PWQ0_9APHY</name>
<feature type="compositionally biased region" description="Basic and acidic residues" evidence="1">
    <location>
        <begin position="464"/>
        <end position="478"/>
    </location>
</feature>
<feature type="compositionally biased region" description="Basic and acidic residues" evidence="1">
    <location>
        <begin position="432"/>
        <end position="441"/>
    </location>
</feature>
<feature type="region of interest" description="Disordered" evidence="1">
    <location>
        <begin position="414"/>
        <end position="484"/>
    </location>
</feature>
<feature type="compositionally biased region" description="Polar residues" evidence="1">
    <location>
        <begin position="206"/>
        <end position="220"/>
    </location>
</feature>
<protein>
    <submittedName>
        <fullName evidence="2">Uncharacterized protein</fullName>
    </submittedName>
</protein>
<reference evidence="2 3" key="1">
    <citation type="journal article" date="2016" name="Mol. Biol. Evol.">
        <title>Comparative Genomics of Early-Diverging Mushroom-Forming Fungi Provides Insights into the Origins of Lignocellulose Decay Capabilities.</title>
        <authorList>
            <person name="Nagy L.G."/>
            <person name="Riley R."/>
            <person name="Tritt A."/>
            <person name="Adam C."/>
            <person name="Daum C."/>
            <person name="Floudas D."/>
            <person name="Sun H."/>
            <person name="Yadav J.S."/>
            <person name="Pangilinan J."/>
            <person name="Larsson K.H."/>
            <person name="Matsuura K."/>
            <person name="Barry K."/>
            <person name="Labutti K."/>
            <person name="Kuo R."/>
            <person name="Ohm R.A."/>
            <person name="Bhattacharya S.S."/>
            <person name="Shirouzu T."/>
            <person name="Yoshinaga Y."/>
            <person name="Martin F.M."/>
            <person name="Grigoriev I.V."/>
            <person name="Hibbett D.S."/>
        </authorList>
    </citation>
    <scope>NUCLEOTIDE SEQUENCE [LARGE SCALE GENOMIC DNA]</scope>
    <source>
        <strain evidence="2 3">L-15889</strain>
    </source>
</reference>
<dbReference type="AlphaFoldDB" id="A0A165PWQ0"/>
<accession>A0A165PWQ0</accession>
<proteinExistence type="predicted"/>
<sequence length="484" mass="52175">MFFMRRKRSDAPLDDFDPHNFKHQSVILPDEGVLSRTSSINRTHNEPDERSLNMEQTVAALPPSYGGSYAGYGGEGNYYNHPYSPYQAQYNYGVGQYMNAPSTPTTPYAATPTSATPFMNSHAPYGVIFQAPGSPVTRQPSNSTAQYLNRQPSMGAMQNVSEPATPDAALTRQASMGAVSMLSRAPSTGVGQVLSRQPSVGAEQALNRQPSTGTTLSRQPTDIANASLYRQPSEFIAEILNRQRGSQVQAEQQVGPDAHYVDLSRSSVTPFQAQQYSEISRHLSILLPVANAPAPVAKDNVKDHKDLPADPAQETPAKDTASPFADPEDGGQEVTIPGYPHIVDFPMTPQTDESFGPLPSPRLFATPPSPKYELSLPSPVFSPDRVTSTPPVLPEIHLQERSFSPVAGYPIAPMSAQPSGSFDLPSPLPQAHFDEGKDSVKPDTPTTVRPPSPVKLAPGAAAPDAKRPDTVYSVKHDEDAYDGI</sequence>
<dbReference type="EMBL" id="KV429064">
    <property type="protein sequence ID" value="KZT68716.1"/>
    <property type="molecule type" value="Genomic_DNA"/>
</dbReference>
<keyword evidence="3" id="KW-1185">Reference proteome</keyword>
<organism evidence="2 3">
    <name type="scientific">Daedalea quercina L-15889</name>
    <dbReference type="NCBI Taxonomy" id="1314783"/>
    <lineage>
        <taxon>Eukaryota</taxon>
        <taxon>Fungi</taxon>
        <taxon>Dikarya</taxon>
        <taxon>Basidiomycota</taxon>
        <taxon>Agaricomycotina</taxon>
        <taxon>Agaricomycetes</taxon>
        <taxon>Polyporales</taxon>
        <taxon>Fomitopsis</taxon>
    </lineage>
</organism>
<dbReference type="OrthoDB" id="3263296at2759"/>
<dbReference type="STRING" id="1314783.A0A165PWQ0"/>
<feature type="region of interest" description="Disordered" evidence="1">
    <location>
        <begin position="189"/>
        <end position="220"/>
    </location>
</feature>
<feature type="region of interest" description="Disordered" evidence="1">
    <location>
        <begin position="300"/>
        <end position="357"/>
    </location>
</feature>
<feature type="compositionally biased region" description="Polar residues" evidence="1">
    <location>
        <begin position="189"/>
        <end position="198"/>
    </location>
</feature>
<evidence type="ECO:0000313" key="2">
    <source>
        <dbReference type="EMBL" id="KZT68716.1"/>
    </source>
</evidence>
<evidence type="ECO:0000313" key="3">
    <source>
        <dbReference type="Proteomes" id="UP000076727"/>
    </source>
</evidence>
<dbReference type="Proteomes" id="UP000076727">
    <property type="component" value="Unassembled WGS sequence"/>
</dbReference>